<dbReference type="OrthoDB" id="270392at2759"/>
<dbReference type="FunFam" id="2.40.40.20:FF:000019">
    <property type="entry name" value="DNA-directed RNA polymerase II subunit RPB1"/>
    <property type="match status" value="1"/>
</dbReference>
<dbReference type="EC" id="2.7.7.6" evidence="13"/>
<evidence type="ECO:0000256" key="2">
    <source>
        <dbReference type="ARBA" id="ARBA00006460"/>
    </source>
</evidence>
<comment type="similarity">
    <text evidence="2 13">Belongs to the RNA polymerase beta' chain family.</text>
</comment>
<dbReference type="InterPro" id="IPR006592">
    <property type="entry name" value="RNA_pol_N"/>
</dbReference>
<dbReference type="Pfam" id="PF00623">
    <property type="entry name" value="RNA_pol_Rpb1_2"/>
    <property type="match status" value="1"/>
</dbReference>
<evidence type="ECO:0000256" key="6">
    <source>
        <dbReference type="ARBA" id="ARBA00022695"/>
    </source>
</evidence>
<organism evidence="15 16">
    <name type="scientific">Saitoella complicata (strain BCRC 22490 / CBS 7301 / JCM 7358 / NBRC 10748 / NRRL Y-17804)</name>
    <dbReference type="NCBI Taxonomy" id="698492"/>
    <lineage>
        <taxon>Eukaryota</taxon>
        <taxon>Fungi</taxon>
        <taxon>Dikarya</taxon>
        <taxon>Ascomycota</taxon>
        <taxon>Taphrinomycotina</taxon>
        <taxon>Taphrinomycotina incertae sedis</taxon>
        <taxon>Saitoella</taxon>
    </lineage>
</organism>
<dbReference type="InterPro" id="IPR007081">
    <property type="entry name" value="RNA_pol_Rpb1_5"/>
</dbReference>
<dbReference type="GO" id="GO:0000428">
    <property type="term" value="C:DNA-directed RNA polymerase complex"/>
    <property type="evidence" value="ECO:0007669"/>
    <property type="project" value="UniProtKB-KW"/>
</dbReference>
<comment type="subunit">
    <text evidence="3">Component of the RNA polymerase III (Pol III) complex consisting of 17 subunits.</text>
</comment>
<dbReference type="NCBIfam" id="NF006336">
    <property type="entry name" value="PRK08566.1"/>
    <property type="match status" value="1"/>
</dbReference>
<keyword evidence="9" id="KW-0460">Magnesium</keyword>
<evidence type="ECO:0000256" key="9">
    <source>
        <dbReference type="ARBA" id="ARBA00022842"/>
    </source>
</evidence>
<keyword evidence="4 13" id="KW-0240">DNA-directed RNA polymerase</keyword>
<dbReference type="InterPro" id="IPR042102">
    <property type="entry name" value="RNA_pol_Rpb1_3_sf"/>
</dbReference>
<dbReference type="FunFam" id="1.10.150.390:FF:000004">
    <property type="entry name" value="DNA-directed RNA polymerase subunit"/>
    <property type="match status" value="1"/>
</dbReference>
<dbReference type="SUPFAM" id="SSF64484">
    <property type="entry name" value="beta and beta-prime subunits of DNA dependent RNA-polymerase"/>
    <property type="match status" value="1"/>
</dbReference>
<dbReference type="FunFam" id="3.30.1490.180:FF:000002">
    <property type="entry name" value="DNA-directed RNA polymerase subunit"/>
    <property type="match status" value="1"/>
</dbReference>
<dbReference type="InterPro" id="IPR007080">
    <property type="entry name" value="RNA_pol_Rpb1_1"/>
</dbReference>
<dbReference type="Gene3D" id="1.10.150.390">
    <property type="match status" value="1"/>
</dbReference>
<dbReference type="FunFam" id="1.10.274.100:FF:000005">
    <property type="entry name" value="DNA-directed RNA polymerase subunit"/>
    <property type="match status" value="1"/>
</dbReference>
<dbReference type="Proteomes" id="UP000033140">
    <property type="component" value="Unassembled WGS sequence"/>
</dbReference>
<gene>
    <name evidence="15" type="ORF">G7K_2259-t1</name>
</gene>
<protein>
    <recommendedName>
        <fullName evidence="13">DNA-directed RNA polymerase subunit</fullName>
        <ecNumber evidence="13">2.7.7.6</ecNumber>
    </recommendedName>
</protein>
<dbReference type="SMART" id="SM00663">
    <property type="entry name" value="RPOLA_N"/>
    <property type="match status" value="1"/>
</dbReference>
<dbReference type="InterPro" id="IPR007083">
    <property type="entry name" value="RNA_pol_Rpb1_4"/>
</dbReference>
<comment type="subcellular location">
    <subcellularLocation>
        <location evidence="1">Nucleus</location>
    </subcellularLocation>
</comment>
<keyword evidence="7" id="KW-0479">Metal-binding</keyword>
<name>A0A0E9NDZ0_SAICN</name>
<dbReference type="CDD" id="cd02583">
    <property type="entry name" value="RNAP_III_RPC1_N"/>
    <property type="match status" value="1"/>
</dbReference>
<evidence type="ECO:0000313" key="15">
    <source>
        <dbReference type="EMBL" id="GAO48072.1"/>
    </source>
</evidence>
<comment type="caution">
    <text evidence="15">The sequence shown here is derived from an EMBL/GenBank/DDBJ whole genome shotgun (WGS) entry which is preliminary data.</text>
</comment>
<dbReference type="Gene3D" id="1.10.132.30">
    <property type="match status" value="1"/>
</dbReference>
<keyword evidence="10 13" id="KW-0804">Transcription</keyword>
<comment type="catalytic activity">
    <reaction evidence="12 13">
        <text>RNA(n) + a ribonucleoside 5'-triphosphate = RNA(n+1) + diphosphate</text>
        <dbReference type="Rhea" id="RHEA:21248"/>
        <dbReference type="Rhea" id="RHEA-COMP:14527"/>
        <dbReference type="Rhea" id="RHEA-COMP:17342"/>
        <dbReference type="ChEBI" id="CHEBI:33019"/>
        <dbReference type="ChEBI" id="CHEBI:61557"/>
        <dbReference type="ChEBI" id="CHEBI:140395"/>
        <dbReference type="EC" id="2.7.7.6"/>
    </reaction>
</comment>
<reference evidence="15 16" key="2">
    <citation type="journal article" date="2014" name="J. Gen. Appl. Microbiol.">
        <title>The early diverging ascomycetous budding yeast Saitoella complicata has three histone deacetylases belonging to the Clr6, Hos2, and Rpd3 lineages.</title>
        <authorList>
            <person name="Nishida H."/>
            <person name="Matsumoto T."/>
            <person name="Kondo S."/>
            <person name="Hamamoto M."/>
            <person name="Yoshikawa H."/>
        </authorList>
    </citation>
    <scope>NUCLEOTIDE SEQUENCE [LARGE SCALE GENOMIC DNA]</scope>
    <source>
        <strain evidence="15 16">NRRL Y-17804</strain>
    </source>
</reference>
<dbReference type="GO" id="GO:0003677">
    <property type="term" value="F:DNA binding"/>
    <property type="evidence" value="ECO:0007669"/>
    <property type="project" value="InterPro"/>
</dbReference>
<keyword evidence="11" id="KW-0539">Nucleus</keyword>
<dbReference type="InterPro" id="IPR044893">
    <property type="entry name" value="RNA_pol_Rpb1_clamp_domain"/>
</dbReference>
<evidence type="ECO:0000256" key="1">
    <source>
        <dbReference type="ARBA" id="ARBA00004123"/>
    </source>
</evidence>
<keyword evidence="6 13" id="KW-0548">Nucleotidyltransferase</keyword>
<reference evidence="15 16" key="3">
    <citation type="journal article" date="2015" name="Genome Announc.">
        <title>Draft Genome Sequence of the Archiascomycetous Yeast Saitoella complicata.</title>
        <authorList>
            <person name="Yamauchi K."/>
            <person name="Kondo S."/>
            <person name="Hamamoto M."/>
            <person name="Takahashi Y."/>
            <person name="Ogura Y."/>
            <person name="Hayashi T."/>
            <person name="Nishida H."/>
        </authorList>
    </citation>
    <scope>NUCLEOTIDE SEQUENCE [LARGE SCALE GENOMIC DNA]</scope>
    <source>
        <strain evidence="15 16">NRRL Y-17804</strain>
    </source>
</reference>
<dbReference type="FunFam" id="4.10.860.120:FF:000004">
    <property type="entry name" value="DNA-directed RNA polymerase subunit"/>
    <property type="match status" value="1"/>
</dbReference>
<evidence type="ECO:0000256" key="8">
    <source>
        <dbReference type="ARBA" id="ARBA00022833"/>
    </source>
</evidence>
<evidence type="ECO:0000313" key="16">
    <source>
        <dbReference type="Proteomes" id="UP000033140"/>
    </source>
</evidence>
<dbReference type="InterPro" id="IPR038120">
    <property type="entry name" value="Rpb1_funnel_sf"/>
</dbReference>
<dbReference type="GO" id="GO:0046872">
    <property type="term" value="F:metal ion binding"/>
    <property type="evidence" value="ECO:0007669"/>
    <property type="project" value="UniProtKB-KW"/>
</dbReference>
<dbReference type="RefSeq" id="XP_019025720.1">
    <property type="nucleotide sequence ID" value="XM_019169265.1"/>
</dbReference>
<keyword evidence="16" id="KW-1185">Reference proteome</keyword>
<dbReference type="Gene3D" id="3.30.1490.180">
    <property type="entry name" value="RNA polymerase ii"/>
    <property type="match status" value="1"/>
</dbReference>
<dbReference type="InterPro" id="IPR015700">
    <property type="entry name" value="RPC1"/>
</dbReference>
<dbReference type="Pfam" id="PF04997">
    <property type="entry name" value="RNA_pol_Rpb1_1"/>
    <property type="match status" value="1"/>
</dbReference>
<keyword evidence="5 13" id="KW-0808">Transferase</keyword>
<evidence type="ECO:0000256" key="7">
    <source>
        <dbReference type="ARBA" id="ARBA00022723"/>
    </source>
</evidence>
<evidence type="ECO:0000256" key="4">
    <source>
        <dbReference type="ARBA" id="ARBA00022478"/>
    </source>
</evidence>
<evidence type="ECO:0000256" key="5">
    <source>
        <dbReference type="ARBA" id="ARBA00022679"/>
    </source>
</evidence>
<dbReference type="Pfam" id="PF05000">
    <property type="entry name" value="RNA_pol_Rpb1_4"/>
    <property type="match status" value="1"/>
</dbReference>
<dbReference type="GO" id="GO:0003899">
    <property type="term" value="F:DNA-directed RNA polymerase activity"/>
    <property type="evidence" value="ECO:0007669"/>
    <property type="project" value="UniProtKB-EC"/>
</dbReference>
<dbReference type="OMA" id="AVCPPYN"/>
<dbReference type="CDD" id="cd02736">
    <property type="entry name" value="RNAP_III_Rpc1_C"/>
    <property type="match status" value="1"/>
</dbReference>
<evidence type="ECO:0000256" key="12">
    <source>
        <dbReference type="ARBA" id="ARBA00048552"/>
    </source>
</evidence>
<comment type="function">
    <text evidence="13">DNA-dependent RNA polymerase catalyzes the transcription of DNA into RNA using the four ribonucleoside triphosphates as substrates.</text>
</comment>
<dbReference type="Gene3D" id="4.10.860.120">
    <property type="entry name" value="RNA polymerase II, clamp domain"/>
    <property type="match status" value="1"/>
</dbReference>
<dbReference type="PANTHER" id="PTHR48446">
    <property type="entry name" value="DNA-DIRECTED RNA POLYMERASE SUBUNIT BETA' N-TERMINAL SECTION"/>
    <property type="match status" value="1"/>
</dbReference>
<proteinExistence type="inferred from homology"/>
<dbReference type="Gene3D" id="6.10.250.2940">
    <property type="match status" value="1"/>
</dbReference>
<sequence>MKEQVIDNVPKRIKYLQFGISSPKDIVRQGSVEVSSNQLYVFDGAQKRAYQHGALDRRLGPSSKDGVCETCNKSMQECVGHFGHVKLALPCFHIGYFKSVITVLQNICKDCSRVLIDENSRRDYLKSLRRPGIDNLTRMNICKKINTQCKKVRKCLYCGSTQGVVKKAGPLKIIHEKYRHKKNTEEESDFRKTFEFVQKFQADIKPNLAKAHDDLNPLKVLNLFRQIKPSDCELLGMDPEEGRPEMFIWQYVPAPPSCIRPTVNQGDTTNEDGLTHKLAEIVMINSEIKGCLKAGQHVSQLMEQWEFLQLSIALYIHSEMPGVPPRVSAELKPMQGLCQRLKGKTGRFRGNLSGKRVDFSGRTVIGPDPNLRIDQVAVPERVAKILTYPERVTSMNIEKLKQCVINGTDIHPGANYIIDPETETKKYLKFGNRERLADELKIGHIVERHLNDDDIVLFNRQPSLHKLSILAHRAKIRPWRTFRLNECVCNPYNADFDGDEMNMHVPQTEEARTEAIELMGVKNNLVTPKNGEPIIAAIQDFITAAYLISRRDTFYDRKSFTHICSFMFDADKQVDLPPPTIWKPQRLWTGKQIFNVLMRANKSENVIVNLEAKCKTMVDVPKGSGLPNDMSPNDGYLVIRGSEVMCGVMDKATVGDGKKNSLFYVILRDYGPDQAGQAMNRLAKLCARWLANQGFSLGINDVQASDHLNGKKDAAIQRAYDKANGVYKQLEEGKLENMPGCTGEQTAELNVSGTLSAVRGEAGDYCLKELPRSNAPLIMAKSGSKGSLVNVAQMVALVGQQIIAGKRVKDGFQDRTLPHFTKGSKRNPLSKGFVRNSFYTGLTPYEFIFHAISGREGLVDTAVKTAETGYMSRRLMKSLEDLSAQYDGTVRNAVNGIVQFVYGDDGLDPTYLEGDGEPVEFKRTWKHCQNKVFLRSLGKHDLGERGLLPFEINQIVEEALQEPNFIRNCTDAFLNKVKEFVHKSIASELKKIREDKGLLPMLMPPEDVAEIETIDDAVPPVERMAVQQLLTVTKTQILVFLRLCWEKYMKAKVEPGTAVGAVGAQAIGEPGTQMTLKTFHFAGLASMNVTMGVPRIKEIINAAKTIAGPIITCELEKQSNRDEGFGREVKGRIEKTYLKDIAAFTEDTFAPSSNYISLKIDWLAVANLKLELAIEDISKAIAQAPKLKIGGACMVASGSVDRINIFVDDPTGKEDVYYKMQTWKRALNNIVVKGLPEVGRAILRKKEDKSDPKEEHGEFQLKIEGYGLREVMITPGVNGTRTQTNHIMETCKVLGIEAARNKIYEEIEFTMSSHGMNIDPRHMMLLSDVMTYKGEILGITRFGVAKMKDSVMMLASFEKTTDHLFDASFFHKRDAIEGVSECIIMGVPMPIGTGLFKLIRQNEMPEKLEPKRLLFDTPEHRVNMFRA</sequence>
<feature type="domain" description="RNA polymerase N-terminal" evidence="14">
    <location>
        <begin position="245"/>
        <end position="549"/>
    </location>
</feature>
<dbReference type="InterPro" id="IPR000722">
    <property type="entry name" value="RNA_pol_asu"/>
</dbReference>
<accession>A0A0E9NDZ0</accession>
<keyword evidence="8" id="KW-0862">Zinc</keyword>
<dbReference type="InterPro" id="IPR035698">
    <property type="entry name" value="RNAP_III_Rpc1_C"/>
</dbReference>
<evidence type="ECO:0000259" key="14">
    <source>
        <dbReference type="SMART" id="SM00663"/>
    </source>
</evidence>
<reference evidence="15 16" key="1">
    <citation type="journal article" date="2011" name="J. Gen. Appl. Microbiol.">
        <title>Draft genome sequencing of the enigmatic yeast Saitoella complicata.</title>
        <authorList>
            <person name="Nishida H."/>
            <person name="Hamamoto M."/>
            <person name="Sugiyama J."/>
        </authorList>
    </citation>
    <scope>NUCLEOTIDE SEQUENCE [LARGE SCALE GENOMIC DNA]</scope>
    <source>
        <strain evidence="15 16">NRRL Y-17804</strain>
    </source>
</reference>
<dbReference type="GO" id="GO:0006351">
    <property type="term" value="P:DNA-templated transcription"/>
    <property type="evidence" value="ECO:0007669"/>
    <property type="project" value="InterPro"/>
</dbReference>
<dbReference type="Pfam" id="PF04983">
    <property type="entry name" value="RNA_pol_Rpb1_3"/>
    <property type="match status" value="1"/>
</dbReference>
<dbReference type="GO" id="GO:0005634">
    <property type="term" value="C:nucleus"/>
    <property type="evidence" value="ECO:0007669"/>
    <property type="project" value="UniProtKB-SubCell"/>
</dbReference>
<dbReference type="InterPro" id="IPR007066">
    <property type="entry name" value="RNA_pol_Rpb1_3"/>
</dbReference>
<dbReference type="Gene3D" id="1.10.274.100">
    <property type="entry name" value="RNA polymerase Rpb1, domain 3"/>
    <property type="match status" value="1"/>
</dbReference>
<dbReference type="InterPro" id="IPR035697">
    <property type="entry name" value="RNAP_III_RPC1_N"/>
</dbReference>
<evidence type="ECO:0000256" key="11">
    <source>
        <dbReference type="ARBA" id="ARBA00023242"/>
    </source>
</evidence>
<dbReference type="STRING" id="698492.A0A0E9NDZ0"/>
<dbReference type="Gene3D" id="6.20.50.80">
    <property type="match status" value="1"/>
</dbReference>
<dbReference type="Pfam" id="PF04998">
    <property type="entry name" value="RNA_pol_Rpb1_5"/>
    <property type="match status" value="1"/>
</dbReference>
<evidence type="ECO:0000256" key="10">
    <source>
        <dbReference type="ARBA" id="ARBA00023163"/>
    </source>
</evidence>
<evidence type="ECO:0000256" key="13">
    <source>
        <dbReference type="RuleBase" id="RU004279"/>
    </source>
</evidence>
<dbReference type="Gene3D" id="2.40.40.20">
    <property type="match status" value="1"/>
</dbReference>
<evidence type="ECO:0000256" key="3">
    <source>
        <dbReference type="ARBA" id="ARBA00011206"/>
    </source>
</evidence>
<dbReference type="PANTHER" id="PTHR48446:SF1">
    <property type="entry name" value="DNA-DIRECTED RNA POLYMERASE SUBUNIT BETA' N-TERMINAL SECTION"/>
    <property type="match status" value="1"/>
</dbReference>
<dbReference type="EMBL" id="BACD03000012">
    <property type="protein sequence ID" value="GAO48072.1"/>
    <property type="molecule type" value="Genomic_DNA"/>
</dbReference>